<evidence type="ECO:0000256" key="1">
    <source>
        <dbReference type="ARBA" id="ARBA00004141"/>
    </source>
</evidence>
<keyword evidence="4 5" id="KW-0472">Membrane</keyword>
<name>A0A0G4HWV5_9ALVE</name>
<dbReference type="InterPro" id="IPR007273">
    <property type="entry name" value="SCAMP"/>
</dbReference>
<accession>A0A0G4HWV5</accession>
<evidence type="ECO:0000256" key="3">
    <source>
        <dbReference type="ARBA" id="ARBA00022989"/>
    </source>
</evidence>
<organism evidence="6">
    <name type="scientific">Chromera velia CCMP2878</name>
    <dbReference type="NCBI Taxonomy" id="1169474"/>
    <lineage>
        <taxon>Eukaryota</taxon>
        <taxon>Sar</taxon>
        <taxon>Alveolata</taxon>
        <taxon>Colpodellida</taxon>
        <taxon>Chromeraceae</taxon>
        <taxon>Chromera</taxon>
    </lineage>
</organism>
<keyword evidence="2 5" id="KW-0812">Transmembrane</keyword>
<keyword evidence="3 5" id="KW-1133">Transmembrane helix</keyword>
<evidence type="ECO:0000256" key="2">
    <source>
        <dbReference type="ARBA" id="ARBA00022692"/>
    </source>
</evidence>
<dbReference type="AlphaFoldDB" id="A0A0G4HWV5"/>
<evidence type="ECO:0008006" key="7">
    <source>
        <dbReference type="Google" id="ProtNLM"/>
    </source>
</evidence>
<comment type="subcellular location">
    <subcellularLocation>
        <location evidence="1">Membrane</location>
        <topology evidence="1">Multi-pass membrane protein</topology>
    </subcellularLocation>
</comment>
<protein>
    <recommendedName>
        <fullName evidence="7">Secretory carrier membrane protein</fullName>
    </recommendedName>
</protein>
<dbReference type="EMBL" id="CDMZ01004201">
    <property type="protein sequence ID" value="CEM48985.1"/>
    <property type="molecule type" value="Genomic_DNA"/>
</dbReference>
<dbReference type="GO" id="GO:0015031">
    <property type="term" value="P:protein transport"/>
    <property type="evidence" value="ECO:0007669"/>
    <property type="project" value="InterPro"/>
</dbReference>
<feature type="transmembrane region" description="Helical" evidence="5">
    <location>
        <begin position="191"/>
        <end position="215"/>
    </location>
</feature>
<sequence>MQAIASAGIEKQAGGAFKSLESEWKESTQGVANAFGFRRNDQQPQINWNDWNYPPFLRIVHYDREELPEHLQNIVWWLHLSWLLCLGAFGLHAFNSIVLAIGGVDPVGLLSAALPSFLIFPCLGFFTFHQGYKGIATASEELKNRYLILDCIMGLIYALFGLASRQALNAFGLIQFAFIAGEDAGSGIKGYWYFVVAVESVIFIGCLTLAVLLGVRVKRFNPYASSPSGPGGGGREPNARAVAMY</sequence>
<dbReference type="GO" id="GO:0016020">
    <property type="term" value="C:membrane"/>
    <property type="evidence" value="ECO:0007669"/>
    <property type="project" value="UniProtKB-SubCell"/>
</dbReference>
<feature type="transmembrane region" description="Helical" evidence="5">
    <location>
        <begin position="146"/>
        <end position="163"/>
    </location>
</feature>
<feature type="transmembrane region" description="Helical" evidence="5">
    <location>
        <begin position="74"/>
        <end position="101"/>
    </location>
</feature>
<dbReference type="Pfam" id="PF04144">
    <property type="entry name" value="SCAMP"/>
    <property type="match status" value="1"/>
</dbReference>
<evidence type="ECO:0000313" key="6">
    <source>
        <dbReference type="EMBL" id="CEM48985.1"/>
    </source>
</evidence>
<evidence type="ECO:0000256" key="5">
    <source>
        <dbReference type="SAM" id="Phobius"/>
    </source>
</evidence>
<dbReference type="VEuPathDB" id="CryptoDB:Cvel_1466"/>
<gene>
    <name evidence="6" type="ORF">Cvel_1466</name>
</gene>
<feature type="transmembrane region" description="Helical" evidence="5">
    <location>
        <begin position="107"/>
        <end position="126"/>
    </location>
</feature>
<reference evidence="6" key="1">
    <citation type="submission" date="2014-11" db="EMBL/GenBank/DDBJ databases">
        <authorList>
            <person name="Otto D Thomas"/>
            <person name="Naeem Raeece"/>
        </authorList>
    </citation>
    <scope>NUCLEOTIDE SEQUENCE</scope>
</reference>
<proteinExistence type="predicted"/>
<evidence type="ECO:0000256" key="4">
    <source>
        <dbReference type="ARBA" id="ARBA00023136"/>
    </source>
</evidence>